<organism evidence="2 3">
    <name type="scientific">Ascochyta lentis</name>
    <dbReference type="NCBI Taxonomy" id="205686"/>
    <lineage>
        <taxon>Eukaryota</taxon>
        <taxon>Fungi</taxon>
        <taxon>Dikarya</taxon>
        <taxon>Ascomycota</taxon>
        <taxon>Pezizomycotina</taxon>
        <taxon>Dothideomycetes</taxon>
        <taxon>Pleosporomycetidae</taxon>
        <taxon>Pleosporales</taxon>
        <taxon>Pleosporineae</taxon>
        <taxon>Didymellaceae</taxon>
        <taxon>Ascochyta</taxon>
    </lineage>
</organism>
<dbReference type="EMBL" id="RZGK01000009">
    <property type="protein sequence ID" value="KAF9696298.1"/>
    <property type="molecule type" value="Genomic_DNA"/>
</dbReference>
<gene>
    <name evidence="2" type="ORF">EKO04_005724</name>
</gene>
<keyword evidence="3" id="KW-1185">Reference proteome</keyword>
<evidence type="ECO:0000313" key="3">
    <source>
        <dbReference type="Proteomes" id="UP000651452"/>
    </source>
</evidence>
<reference evidence="2" key="2">
    <citation type="submission" date="2020-09" db="EMBL/GenBank/DDBJ databases">
        <title>Reference genome assembly for Australian Ascochyta lentis isolate Al4.</title>
        <authorList>
            <person name="Lee R.C."/>
            <person name="Farfan-Caceres L.M."/>
            <person name="Debler J.W."/>
            <person name="Williams A.H."/>
            <person name="Henares B.M."/>
        </authorList>
    </citation>
    <scope>NUCLEOTIDE SEQUENCE</scope>
    <source>
        <strain evidence="2">Al4</strain>
    </source>
</reference>
<protein>
    <recommendedName>
        <fullName evidence="1">DUF7371 domain-containing protein</fullName>
    </recommendedName>
</protein>
<comment type="caution">
    <text evidence="2">The sequence shown here is derived from an EMBL/GenBank/DDBJ whole genome shotgun (WGS) entry which is preliminary data.</text>
</comment>
<sequence>MTRVVSYGDTSVVFVFPTPSISTTVTYWTGSYPTVTGPEALDLQTIPLTTRSVRQTPLSELPSLELFASTSSSFRTMVTTVLGEAATPTQSGMVPAAEPTHCGESGNFTLSFDDTTVGPNESSLLVVNGMKNPYHHLFYANGFTYVPDKWEPYPAISQPNIAMFLPLGGRLLPNTAFAGTLLPGEIGAGPRASVSAYWFNAYSGYFGCALNGLTPCTLRISGYRYDGVLKQEVLVAEQNATLPACWGYINCRLTLVFFNEQFRGLSGIQFNAFTYNLGIAQVHMMDELQLEWYNQTCSAGILRIGHV</sequence>
<dbReference type="Proteomes" id="UP000651452">
    <property type="component" value="Unassembled WGS sequence"/>
</dbReference>
<dbReference type="InterPro" id="IPR055795">
    <property type="entry name" value="DUF7371"/>
</dbReference>
<feature type="domain" description="DUF7371" evidence="1">
    <location>
        <begin position="104"/>
        <end position="303"/>
    </location>
</feature>
<reference evidence="2" key="1">
    <citation type="submission" date="2018-12" db="EMBL/GenBank/DDBJ databases">
        <authorList>
            <person name="Syme R.A."/>
            <person name="Farfan-Caceres L."/>
            <person name="Lichtenzveig J."/>
        </authorList>
    </citation>
    <scope>NUCLEOTIDE SEQUENCE</scope>
    <source>
        <strain evidence="2">Al4</strain>
    </source>
</reference>
<accession>A0A8H7J448</accession>
<dbReference type="OrthoDB" id="5385013at2759"/>
<proteinExistence type="predicted"/>
<name>A0A8H7J448_9PLEO</name>
<evidence type="ECO:0000313" key="2">
    <source>
        <dbReference type="EMBL" id="KAF9696298.1"/>
    </source>
</evidence>
<evidence type="ECO:0000259" key="1">
    <source>
        <dbReference type="Pfam" id="PF24086"/>
    </source>
</evidence>
<dbReference type="Pfam" id="PF24086">
    <property type="entry name" value="DUF7371"/>
    <property type="match status" value="1"/>
</dbReference>
<dbReference type="AlphaFoldDB" id="A0A8H7J448"/>